<proteinExistence type="predicted"/>
<feature type="region of interest" description="Disordered" evidence="3">
    <location>
        <begin position="1"/>
        <end position="21"/>
    </location>
</feature>
<dbReference type="SUPFAM" id="SSF48452">
    <property type="entry name" value="TPR-like"/>
    <property type="match status" value="7"/>
</dbReference>
<dbReference type="SMART" id="SM00028">
    <property type="entry name" value="TPR"/>
    <property type="match status" value="9"/>
</dbReference>
<dbReference type="InterPro" id="IPR011990">
    <property type="entry name" value="TPR-like_helical_dom_sf"/>
</dbReference>
<evidence type="ECO:0000256" key="2">
    <source>
        <dbReference type="ARBA" id="ARBA00022803"/>
    </source>
</evidence>
<dbReference type="PANTHER" id="PTHR45641:SF19">
    <property type="entry name" value="NEPHROCYSTIN-3"/>
    <property type="match status" value="1"/>
</dbReference>
<dbReference type="Gene3D" id="1.25.40.10">
    <property type="entry name" value="Tetratricopeptide repeat domain"/>
    <property type="match status" value="6"/>
</dbReference>
<keyword evidence="5" id="KW-1185">Reference proteome</keyword>
<comment type="caution">
    <text evidence="4">The sequence shown here is derived from an EMBL/GenBank/DDBJ whole genome shotgun (WGS) entry which is preliminary data.</text>
</comment>
<dbReference type="InterPro" id="IPR019734">
    <property type="entry name" value="TPR_rpt"/>
</dbReference>
<evidence type="ECO:0000256" key="1">
    <source>
        <dbReference type="ARBA" id="ARBA00022737"/>
    </source>
</evidence>
<evidence type="ECO:0000313" key="5">
    <source>
        <dbReference type="Proteomes" id="UP000241890"/>
    </source>
</evidence>
<dbReference type="Proteomes" id="UP000241890">
    <property type="component" value="Unassembled WGS sequence"/>
</dbReference>
<dbReference type="EMBL" id="BEYU01000068">
    <property type="protein sequence ID" value="GBG29930.1"/>
    <property type="molecule type" value="Genomic_DNA"/>
</dbReference>
<keyword evidence="2" id="KW-0802">TPR repeat</keyword>
<evidence type="ECO:0000313" key="4">
    <source>
        <dbReference type="EMBL" id="GBG29930.1"/>
    </source>
</evidence>
<accession>A0A2R5GGD1</accession>
<evidence type="ECO:0000256" key="3">
    <source>
        <dbReference type="SAM" id="MobiDB-lite"/>
    </source>
</evidence>
<dbReference type="OrthoDB" id="10031679at2759"/>
<dbReference type="PANTHER" id="PTHR45641">
    <property type="entry name" value="TETRATRICOPEPTIDE REPEAT PROTEIN (AFU_ORTHOLOGUE AFUA_6G03870)"/>
    <property type="match status" value="1"/>
</dbReference>
<organism evidence="4 5">
    <name type="scientific">Hondaea fermentalgiana</name>
    <dbReference type="NCBI Taxonomy" id="2315210"/>
    <lineage>
        <taxon>Eukaryota</taxon>
        <taxon>Sar</taxon>
        <taxon>Stramenopiles</taxon>
        <taxon>Bigyra</taxon>
        <taxon>Labyrinthulomycetes</taxon>
        <taxon>Thraustochytrida</taxon>
        <taxon>Thraustochytriidae</taxon>
        <taxon>Hondaea</taxon>
    </lineage>
</organism>
<dbReference type="Pfam" id="PF13374">
    <property type="entry name" value="TPR_10"/>
    <property type="match status" value="1"/>
</dbReference>
<gene>
    <name evidence="4" type="ORF">FCC1311_061502</name>
</gene>
<name>A0A2R5GGD1_9STRA</name>
<dbReference type="Pfam" id="PF13424">
    <property type="entry name" value="TPR_12"/>
    <property type="match status" value="4"/>
</dbReference>
<dbReference type="InParanoid" id="A0A2R5GGD1"/>
<keyword evidence="1" id="KW-0677">Repeat</keyword>
<sequence>MALRGESGAKAALGRDDGKSEARDFCGLSVAALQRLAQGVVDGSLAPDIELYVLNEAVMSSGNTIINAGRTVAVRQDDAPASKKSNPSAVNFSTSQASLKPRHQWTIRDVHEHVLRADIRRHLGARSYLDVVRREHARLLGNPFEGAYVIQAHHSIFGHLVAAIAAHFEHQNAEQSFVWLDVFAADDCGFADQSATLAEKRADFLAQGLFASIEQFDSCLFYVDHWTAPTIITRMRCIWELYGAIKSCKNIEAISIPGEDEQFVRSLPDTNIYETCQYLSRLDIESASCSAEQDRIAIIAAAQRVPGGITTINLAVMNGLRSCLVKRTTRGLAKVLAKEGTSLLVEDRAMEKILGSTKRVHLQYHLTEDLQVSNLTFAANDYLVRVAKLFSYHKQYSEALGLLEIALSIATTCKGPHDSSVADVKTSMAYICIAESRYETALEHLRSALHIKRTYFFKDVDSIVETHSAIADALHAQGETDDALAQLRESIAFETKHSYWWNKRVPTRTTFQVARILRSESRHDEALAQLQRVLELEIASFGSTSGCVGYIQNAMALELACKGDHKGALTKTLECVTDITKDRKTKTAAEEAAPYNSLRSMCNIAVNMIDLGHVDVGLAQLRKVQQELQDREGPTSPAVLHITGLIAQHLGAVEHFNEALQLLEEAHRKYQTSLATSREYPLEHIEDEIVRVLRRQGKFDAALTRLRCTLQRTRAALGTEHVECIMAYEATASILQAQGCFDEALAHYQEALKMRQARFGEESPELLGTMRAIAFVFGDQGRFDQALAQLCLAKQLQTKQTKEGNSRCAGTMLDVASVLNSQGKSSAALEQLLGALEMLRTQETASSDGVVLSILESISNTLESQGDLQGTLAHLKELHALEREMFGEDNINLVRTMKRIALVLAEQGMFVEADSQLEKVRNLTETALGPASPQLWELAEDHAAILTLQGKLGEALTLLRGTKEKRKTHYGSRHLSVARVTEAIALILCDQGWFDEALAQLQEALSIRKEELSPSHTMVRETERMIAHVHEESGKSEAALEMQKNILGSQQSLLGSNHPFLLDDVKEVSLTMMKLGRFEESLTSLQEFLEALISDHGLNHPWVANISRTIAAVFHGQGELDKSLEYYRQEHHILKNLDPAHPLIASNMRRTAMVLQEKGEDNGALAQLDEIAKMQNERRTAVSFLEATETLDAAASVFRSQGRYEEALSRCREALQVRQKCLTPTHLDVLYTQIAISRLHSDLCQYEPALAQLQEVCSIFRMNYAPLCANCAMIDICSIMLMQGRAEDALMKS</sequence>
<protein>
    <submittedName>
        <fullName evidence="4">Kinesin light chain 3</fullName>
    </submittedName>
</protein>
<reference evidence="4 5" key="1">
    <citation type="submission" date="2017-12" db="EMBL/GenBank/DDBJ databases">
        <title>Sequencing, de novo assembly and annotation of complete genome of a new Thraustochytrid species, strain FCC1311.</title>
        <authorList>
            <person name="Sedici K."/>
            <person name="Godart F."/>
            <person name="Aiese Cigliano R."/>
            <person name="Sanseverino W."/>
            <person name="Barakat M."/>
            <person name="Ortet P."/>
            <person name="Marechal E."/>
            <person name="Cagnac O."/>
            <person name="Amato A."/>
        </authorList>
    </citation>
    <scope>NUCLEOTIDE SEQUENCE [LARGE SCALE GENOMIC DNA]</scope>
</reference>